<reference evidence="2 3" key="2">
    <citation type="journal article" date="2019" name="G3 (Bethesda)">
        <title>Hybrid Assembly of the Genome of the Entomopathogenic Nematode Steinernema carpocapsae Identifies the X-Chromosome.</title>
        <authorList>
            <person name="Serra L."/>
            <person name="Macchietto M."/>
            <person name="Macias-Munoz A."/>
            <person name="McGill C.J."/>
            <person name="Rodriguez I.M."/>
            <person name="Rodriguez B."/>
            <person name="Murad R."/>
            <person name="Mortazavi A."/>
        </authorList>
    </citation>
    <scope>NUCLEOTIDE SEQUENCE [LARGE SCALE GENOMIC DNA]</scope>
    <source>
        <strain evidence="2 3">ALL</strain>
    </source>
</reference>
<reference evidence="2 3" key="1">
    <citation type="journal article" date="2015" name="Genome Biol.">
        <title>Comparative genomics of Steinernema reveals deeply conserved gene regulatory networks.</title>
        <authorList>
            <person name="Dillman A.R."/>
            <person name="Macchietto M."/>
            <person name="Porter C.F."/>
            <person name="Rogers A."/>
            <person name="Williams B."/>
            <person name="Antoshechkin I."/>
            <person name="Lee M.M."/>
            <person name="Goodwin Z."/>
            <person name="Lu X."/>
            <person name="Lewis E.E."/>
            <person name="Goodrich-Blair H."/>
            <person name="Stock S.P."/>
            <person name="Adams B.J."/>
            <person name="Sternberg P.W."/>
            <person name="Mortazavi A."/>
        </authorList>
    </citation>
    <scope>NUCLEOTIDE SEQUENCE [LARGE SCALE GENOMIC DNA]</scope>
    <source>
        <strain evidence="2 3">ALL</strain>
    </source>
</reference>
<feature type="signal peptide" evidence="1">
    <location>
        <begin position="1"/>
        <end position="20"/>
    </location>
</feature>
<feature type="chain" id="PRO_5020806241" description="C-type lectin domain-containing protein" evidence="1">
    <location>
        <begin position="21"/>
        <end position="215"/>
    </location>
</feature>
<organism evidence="2 3">
    <name type="scientific">Steinernema carpocapsae</name>
    <name type="common">Entomopathogenic nematode</name>
    <dbReference type="NCBI Taxonomy" id="34508"/>
    <lineage>
        <taxon>Eukaryota</taxon>
        <taxon>Metazoa</taxon>
        <taxon>Ecdysozoa</taxon>
        <taxon>Nematoda</taxon>
        <taxon>Chromadorea</taxon>
        <taxon>Rhabditida</taxon>
        <taxon>Tylenchina</taxon>
        <taxon>Panagrolaimomorpha</taxon>
        <taxon>Strongyloidoidea</taxon>
        <taxon>Steinernematidae</taxon>
        <taxon>Steinernema</taxon>
    </lineage>
</organism>
<gene>
    <name evidence="2" type="ORF">L596_025514</name>
</gene>
<dbReference type="EMBL" id="AZBU02000009">
    <property type="protein sequence ID" value="TKR65051.1"/>
    <property type="molecule type" value="Genomic_DNA"/>
</dbReference>
<dbReference type="Proteomes" id="UP000298663">
    <property type="component" value="Unassembled WGS sequence"/>
</dbReference>
<evidence type="ECO:0000313" key="3">
    <source>
        <dbReference type="Proteomes" id="UP000298663"/>
    </source>
</evidence>
<keyword evidence="1" id="KW-0732">Signal</keyword>
<name>A0A4U5M7Y9_STECR</name>
<accession>A0A4U5M7Y9</accession>
<proteinExistence type="predicted"/>
<comment type="caution">
    <text evidence="2">The sequence shown here is derived from an EMBL/GenBank/DDBJ whole genome shotgun (WGS) entry which is preliminary data.</text>
</comment>
<evidence type="ECO:0000313" key="2">
    <source>
        <dbReference type="EMBL" id="TKR65051.1"/>
    </source>
</evidence>
<dbReference type="AlphaFoldDB" id="A0A4U5M7Y9"/>
<evidence type="ECO:0000256" key="1">
    <source>
        <dbReference type="SAM" id="SignalP"/>
    </source>
</evidence>
<sequence length="215" mass="24495">MAPSRLLFFLLASFSLPIFARFGFQRFYRNATLKIAVIVRTSDCLHAGTDSDVSASPGFTDNYGNLVWWHEMRMIKGNKGENLEKATAQEMINTVPQEQVNEIEQACTMHSRGDPFEYDKCFFPNLVIFKMYTWFGNIDGDWKPGTTTFEMLWKDLNGSAPQNLTSHITNYGCNHKWVQKNNAYAYLCRNSAYEQYIELPVEGAPVVGEKVNACA</sequence>
<evidence type="ECO:0008006" key="4">
    <source>
        <dbReference type="Google" id="ProtNLM"/>
    </source>
</evidence>
<dbReference type="OrthoDB" id="10497869at2759"/>
<keyword evidence="3" id="KW-1185">Reference proteome</keyword>
<protein>
    <recommendedName>
        <fullName evidence="4">C-type lectin domain-containing protein</fullName>
    </recommendedName>
</protein>